<dbReference type="Proteomes" id="UP000789525">
    <property type="component" value="Unassembled WGS sequence"/>
</dbReference>
<name>A0ACA9N5V5_9GLOM</name>
<evidence type="ECO:0000313" key="2">
    <source>
        <dbReference type="Proteomes" id="UP000789525"/>
    </source>
</evidence>
<proteinExistence type="predicted"/>
<comment type="caution">
    <text evidence="1">The sequence shown here is derived from an EMBL/GenBank/DDBJ whole genome shotgun (WGS) entry which is preliminary data.</text>
</comment>
<protein>
    <submittedName>
        <fullName evidence="1">14915_t:CDS:1</fullName>
    </submittedName>
</protein>
<gene>
    <name evidence="1" type="ORF">ACOLOM_LOCUS7745</name>
</gene>
<feature type="non-terminal residue" evidence="1">
    <location>
        <position position="1"/>
    </location>
</feature>
<accession>A0ACA9N5V5</accession>
<organism evidence="1 2">
    <name type="scientific">Acaulospora colombiana</name>
    <dbReference type="NCBI Taxonomy" id="27376"/>
    <lineage>
        <taxon>Eukaryota</taxon>
        <taxon>Fungi</taxon>
        <taxon>Fungi incertae sedis</taxon>
        <taxon>Mucoromycota</taxon>
        <taxon>Glomeromycotina</taxon>
        <taxon>Glomeromycetes</taxon>
        <taxon>Diversisporales</taxon>
        <taxon>Acaulosporaceae</taxon>
        <taxon>Acaulospora</taxon>
    </lineage>
</organism>
<keyword evidence="2" id="KW-1185">Reference proteome</keyword>
<reference evidence="1" key="1">
    <citation type="submission" date="2021-06" db="EMBL/GenBank/DDBJ databases">
        <authorList>
            <person name="Kallberg Y."/>
            <person name="Tangrot J."/>
            <person name="Rosling A."/>
        </authorList>
    </citation>
    <scope>NUCLEOTIDE SEQUENCE</scope>
    <source>
        <strain evidence="1">CL356</strain>
    </source>
</reference>
<dbReference type="EMBL" id="CAJVPT010018478">
    <property type="protein sequence ID" value="CAG8634482.1"/>
    <property type="molecule type" value="Genomic_DNA"/>
</dbReference>
<evidence type="ECO:0000313" key="1">
    <source>
        <dbReference type="EMBL" id="CAG8634482.1"/>
    </source>
</evidence>
<sequence length="336" mass="38289">IVPFIFAEFELTLLATCIVTMDLASIRISGTSHKTPEYGQLVKTLDIQLKSEGHQDMTKVPGEERGDVIYPKGLSLNSHYDTIGPRLSYCFISYHNRDYDLRAPPNTRIATWYGTSSVETLNMGADEDAHTGSYDLFFKSLRQIGATLEFLDIVWATSRYGSQLTIGSLQDFRSLKTLFINYSFLFQKDIKDDLPMITAVLPPNLEVLGMHAEAWSRLSDSDKLEGIRRILVDKSPSCIPSLQTIGDISNPAFLSPLEDLASKMNVKIELEGKYLTFPHTRSARMHPDVWSYWDQGDYVDCMKQLLFDKSTLLERDFELDVHIKLNQISYYWDQLA</sequence>